<dbReference type="Gene3D" id="3.40.462.20">
    <property type="match status" value="1"/>
</dbReference>
<accession>A0A918GEH5</accession>
<comment type="similarity">
    <text evidence="2">Belongs to the oxygen-dependent FAD-linked oxidoreductase family.</text>
</comment>
<dbReference type="InterPro" id="IPR006094">
    <property type="entry name" value="Oxid_FAD_bind_N"/>
</dbReference>
<dbReference type="InterPro" id="IPR016169">
    <property type="entry name" value="FAD-bd_PCMH_sub2"/>
</dbReference>
<reference evidence="7" key="2">
    <citation type="submission" date="2020-09" db="EMBL/GenBank/DDBJ databases">
        <authorList>
            <person name="Sun Q."/>
            <person name="Ohkuma M."/>
        </authorList>
    </citation>
    <scope>NUCLEOTIDE SEQUENCE</scope>
    <source>
        <strain evidence="7">JCM 3276</strain>
    </source>
</reference>
<dbReference type="InterPro" id="IPR016167">
    <property type="entry name" value="FAD-bd_PCMH_sub1"/>
</dbReference>
<dbReference type="PANTHER" id="PTHR42973">
    <property type="entry name" value="BINDING OXIDOREDUCTASE, PUTATIVE (AFU_ORTHOLOGUE AFUA_1G17690)-RELATED"/>
    <property type="match status" value="1"/>
</dbReference>
<dbReference type="GO" id="GO:0016491">
    <property type="term" value="F:oxidoreductase activity"/>
    <property type="evidence" value="ECO:0007669"/>
    <property type="project" value="UniProtKB-KW"/>
</dbReference>
<dbReference type="Gene3D" id="3.30.43.10">
    <property type="entry name" value="Uridine Diphospho-n-acetylenolpyruvylglucosamine Reductase, domain 2"/>
    <property type="match status" value="1"/>
</dbReference>
<evidence type="ECO:0000256" key="4">
    <source>
        <dbReference type="ARBA" id="ARBA00022827"/>
    </source>
</evidence>
<dbReference type="PROSITE" id="PS51387">
    <property type="entry name" value="FAD_PCMH"/>
    <property type="match status" value="1"/>
</dbReference>
<evidence type="ECO:0000256" key="3">
    <source>
        <dbReference type="ARBA" id="ARBA00022630"/>
    </source>
</evidence>
<evidence type="ECO:0000256" key="1">
    <source>
        <dbReference type="ARBA" id="ARBA00001974"/>
    </source>
</evidence>
<evidence type="ECO:0000256" key="5">
    <source>
        <dbReference type="ARBA" id="ARBA00023002"/>
    </source>
</evidence>
<evidence type="ECO:0000256" key="2">
    <source>
        <dbReference type="ARBA" id="ARBA00005466"/>
    </source>
</evidence>
<sequence length="446" mass="45334">MTTLDGGPGRPGDAVFADAVRTANLAAPAEPAAAVTVRSAREAEAAIRFARANGMSVRVHTTGHAAATQLPMAGALLVRTDLAEPVTVDAENLVARVPAGAVWREVVTTAARHQLAAVHPIAPSVGVVGYLTRGGVGVHGRARGVAANAVRAFDLVTADGASRRVDAASDPELFDALRGGGGGFGIVTAVELALFPLASLVTGAAYWSLEHADQLVPLWRDWTVDAPREATTTLRILSGPAVAWAPGPVLCVAGAVIGGSAAASDADDLLDPLRAVAAPLRDTWHADGPAAALFAHEHPAGPRRTVGDHLLLDEIGRDGVTEFLRVAGEGSGSPLLAAELRHLGGALAEPDPAGGLLDHIDAQFAYVGTGSAADPTITAAAVEHSAVVRAALSPWDVGTTVPSMVATRTQPQGHLDASRALRAEAVRARVDPDGLFAGDVLPGSPG</sequence>
<feature type="domain" description="FAD-binding PCMH-type" evidence="6">
    <location>
        <begin position="27"/>
        <end position="197"/>
    </location>
</feature>
<keyword evidence="3" id="KW-0285">Flavoprotein</keyword>
<dbReference type="EMBL" id="BMRB01000002">
    <property type="protein sequence ID" value="GGS31260.1"/>
    <property type="molecule type" value="Genomic_DNA"/>
</dbReference>
<comment type="cofactor">
    <cofactor evidence="1">
        <name>FAD</name>
        <dbReference type="ChEBI" id="CHEBI:57692"/>
    </cofactor>
</comment>
<evidence type="ECO:0000313" key="8">
    <source>
        <dbReference type="Proteomes" id="UP000660680"/>
    </source>
</evidence>
<dbReference type="InterPro" id="IPR036318">
    <property type="entry name" value="FAD-bd_PCMH-like_sf"/>
</dbReference>
<gene>
    <name evidence="7" type="ORF">GCM10010171_26410</name>
</gene>
<evidence type="ECO:0000259" key="6">
    <source>
        <dbReference type="PROSITE" id="PS51387"/>
    </source>
</evidence>
<reference evidence="7" key="1">
    <citation type="journal article" date="2014" name="Int. J. Syst. Evol. Microbiol.">
        <title>Complete genome sequence of Corynebacterium casei LMG S-19264T (=DSM 44701T), isolated from a smear-ripened cheese.</title>
        <authorList>
            <consortium name="US DOE Joint Genome Institute (JGI-PGF)"/>
            <person name="Walter F."/>
            <person name="Albersmeier A."/>
            <person name="Kalinowski J."/>
            <person name="Ruckert C."/>
        </authorList>
    </citation>
    <scope>NUCLEOTIDE SEQUENCE</scope>
    <source>
        <strain evidence="7">JCM 3276</strain>
    </source>
</reference>
<dbReference type="GO" id="GO:0071949">
    <property type="term" value="F:FAD binding"/>
    <property type="evidence" value="ECO:0007669"/>
    <property type="project" value="InterPro"/>
</dbReference>
<dbReference type="Proteomes" id="UP000660680">
    <property type="component" value="Unassembled WGS sequence"/>
</dbReference>
<dbReference type="Pfam" id="PF01565">
    <property type="entry name" value="FAD_binding_4"/>
    <property type="match status" value="1"/>
</dbReference>
<proteinExistence type="inferred from homology"/>
<dbReference type="InterPro" id="IPR016166">
    <property type="entry name" value="FAD-bd_PCMH"/>
</dbReference>
<name>A0A918GEH5_9PSEU</name>
<protein>
    <submittedName>
        <fullName evidence="7">Oxidoreductase</fullName>
    </submittedName>
</protein>
<dbReference type="Gene3D" id="3.30.465.10">
    <property type="match status" value="1"/>
</dbReference>
<keyword evidence="4" id="KW-0274">FAD</keyword>
<keyword evidence="5" id="KW-0560">Oxidoreductase</keyword>
<dbReference type="PANTHER" id="PTHR42973:SF39">
    <property type="entry name" value="FAD-BINDING PCMH-TYPE DOMAIN-CONTAINING PROTEIN"/>
    <property type="match status" value="1"/>
</dbReference>
<comment type="caution">
    <text evidence="7">The sequence shown here is derived from an EMBL/GenBank/DDBJ whole genome shotgun (WGS) entry which is preliminary data.</text>
</comment>
<keyword evidence="8" id="KW-1185">Reference proteome</keyword>
<dbReference type="InterPro" id="IPR050416">
    <property type="entry name" value="FAD-linked_Oxidoreductase"/>
</dbReference>
<dbReference type="AlphaFoldDB" id="A0A918GEH5"/>
<dbReference type="SUPFAM" id="SSF56176">
    <property type="entry name" value="FAD-binding/transporter-associated domain-like"/>
    <property type="match status" value="1"/>
</dbReference>
<dbReference type="RefSeq" id="WP_189210699.1">
    <property type="nucleotide sequence ID" value="NZ_BMRB01000002.1"/>
</dbReference>
<evidence type="ECO:0000313" key="7">
    <source>
        <dbReference type="EMBL" id="GGS31260.1"/>
    </source>
</evidence>
<organism evidence="7 8">
    <name type="scientific">Actinokineospora fastidiosa</name>
    <dbReference type="NCBI Taxonomy" id="1816"/>
    <lineage>
        <taxon>Bacteria</taxon>
        <taxon>Bacillati</taxon>
        <taxon>Actinomycetota</taxon>
        <taxon>Actinomycetes</taxon>
        <taxon>Pseudonocardiales</taxon>
        <taxon>Pseudonocardiaceae</taxon>
        <taxon>Actinokineospora</taxon>
    </lineage>
</organism>